<feature type="active site" description="Proton donor; for dehydratase activity" evidence="8">
    <location>
        <position position="1013"/>
    </location>
</feature>
<dbReference type="InterPro" id="IPR020841">
    <property type="entry name" value="PKS_Beta-ketoAc_synthase_dom"/>
</dbReference>
<dbReference type="InterPro" id="IPR049551">
    <property type="entry name" value="PKS_DH_C"/>
</dbReference>
<evidence type="ECO:0000256" key="7">
    <source>
        <dbReference type="ARBA" id="ARBA00023315"/>
    </source>
</evidence>
<dbReference type="InterPro" id="IPR011032">
    <property type="entry name" value="GroES-like_sf"/>
</dbReference>
<keyword evidence="5" id="KW-0560">Oxidoreductase</keyword>
<dbReference type="GO" id="GO:0004315">
    <property type="term" value="F:3-oxoacyl-[acyl-carrier-protein] synthase activity"/>
    <property type="evidence" value="ECO:0007669"/>
    <property type="project" value="InterPro"/>
</dbReference>
<dbReference type="SMART" id="SM00829">
    <property type="entry name" value="PKS_ER"/>
    <property type="match status" value="1"/>
</dbReference>
<dbReference type="SUPFAM" id="SSF55048">
    <property type="entry name" value="Probable ACP-binding domain of malonyl-CoA ACP transacylase"/>
    <property type="match status" value="1"/>
</dbReference>
<name>A0AAX6MBU6_9PEZI</name>
<dbReference type="InterPro" id="IPR013217">
    <property type="entry name" value="Methyltransf_12"/>
</dbReference>
<dbReference type="Proteomes" id="UP001369815">
    <property type="component" value="Unassembled WGS sequence"/>
</dbReference>
<keyword evidence="1" id="KW-0596">Phosphopantetheine</keyword>
<dbReference type="SMART" id="SM00822">
    <property type="entry name" value="PKS_KR"/>
    <property type="match status" value="1"/>
</dbReference>
<dbReference type="InterPro" id="IPR014030">
    <property type="entry name" value="Ketoacyl_synth_N"/>
</dbReference>
<dbReference type="CDD" id="cd02440">
    <property type="entry name" value="AdoMet_MTases"/>
    <property type="match status" value="1"/>
</dbReference>
<dbReference type="CDD" id="cd05195">
    <property type="entry name" value="enoyl_red"/>
    <property type="match status" value="1"/>
</dbReference>
<dbReference type="Gene3D" id="3.90.180.10">
    <property type="entry name" value="Medium-chain alcohol dehydrogenases, catalytic domain"/>
    <property type="match status" value="1"/>
</dbReference>
<dbReference type="Pfam" id="PF00550">
    <property type="entry name" value="PP-binding"/>
    <property type="match status" value="1"/>
</dbReference>
<dbReference type="InterPro" id="IPR057326">
    <property type="entry name" value="KR_dom"/>
</dbReference>
<dbReference type="InterPro" id="IPR009081">
    <property type="entry name" value="PP-bd_ACP"/>
</dbReference>
<keyword evidence="7" id="KW-0012">Acyltransferase</keyword>
<feature type="domain" description="Carrier" evidence="10">
    <location>
        <begin position="2291"/>
        <end position="2368"/>
    </location>
</feature>
<evidence type="ECO:0000256" key="5">
    <source>
        <dbReference type="ARBA" id="ARBA00023002"/>
    </source>
</evidence>
<feature type="region of interest" description="N-terminal hotdog fold" evidence="8">
    <location>
        <begin position="811"/>
        <end position="939"/>
    </location>
</feature>
<evidence type="ECO:0000259" key="11">
    <source>
        <dbReference type="PROSITE" id="PS52004"/>
    </source>
</evidence>
<dbReference type="Gene3D" id="3.30.70.3290">
    <property type="match status" value="1"/>
</dbReference>
<dbReference type="PROSITE" id="PS00606">
    <property type="entry name" value="KS3_1"/>
    <property type="match status" value="1"/>
</dbReference>
<dbReference type="SUPFAM" id="SSF51735">
    <property type="entry name" value="NAD(P)-binding Rossmann-fold domains"/>
    <property type="match status" value="2"/>
</dbReference>
<evidence type="ECO:0000256" key="1">
    <source>
        <dbReference type="ARBA" id="ARBA00022450"/>
    </source>
</evidence>
<dbReference type="SMART" id="SM00827">
    <property type="entry name" value="PKS_AT"/>
    <property type="match status" value="1"/>
</dbReference>
<dbReference type="PROSITE" id="PS52004">
    <property type="entry name" value="KS3_2"/>
    <property type="match status" value="1"/>
</dbReference>
<dbReference type="InterPro" id="IPR013968">
    <property type="entry name" value="PKS_KR"/>
</dbReference>
<keyword evidence="3" id="KW-0808">Transferase</keyword>
<dbReference type="InterPro" id="IPR014043">
    <property type="entry name" value="Acyl_transferase_dom"/>
</dbReference>
<dbReference type="InterPro" id="IPR036736">
    <property type="entry name" value="ACP-like_sf"/>
</dbReference>
<dbReference type="GO" id="GO:0016491">
    <property type="term" value="F:oxidoreductase activity"/>
    <property type="evidence" value="ECO:0007669"/>
    <property type="project" value="UniProtKB-KW"/>
</dbReference>
<dbReference type="InterPro" id="IPR016039">
    <property type="entry name" value="Thiolase-like"/>
</dbReference>
<dbReference type="CDD" id="cd00833">
    <property type="entry name" value="PKS"/>
    <property type="match status" value="1"/>
</dbReference>
<dbReference type="SMART" id="SM00825">
    <property type="entry name" value="PKS_KS"/>
    <property type="match status" value="1"/>
</dbReference>
<dbReference type="GO" id="GO:0006633">
    <property type="term" value="P:fatty acid biosynthetic process"/>
    <property type="evidence" value="ECO:0007669"/>
    <property type="project" value="InterPro"/>
</dbReference>
<evidence type="ECO:0000256" key="4">
    <source>
        <dbReference type="ARBA" id="ARBA00022857"/>
    </source>
</evidence>
<protein>
    <recommendedName>
        <fullName evidence="15">Polyketide synthase</fullName>
    </recommendedName>
</protein>
<dbReference type="InterPro" id="IPR016036">
    <property type="entry name" value="Malonyl_transacylase_ACP-bd"/>
</dbReference>
<dbReference type="InterPro" id="IPR013154">
    <property type="entry name" value="ADH-like_N"/>
</dbReference>
<evidence type="ECO:0000259" key="12">
    <source>
        <dbReference type="PROSITE" id="PS52019"/>
    </source>
</evidence>
<dbReference type="InterPro" id="IPR014031">
    <property type="entry name" value="Ketoacyl_synth_C"/>
</dbReference>
<comment type="caution">
    <text evidence="13">The sequence shown here is derived from an EMBL/GenBank/DDBJ whole genome shotgun (WGS) entry which is preliminary data.</text>
</comment>
<evidence type="ECO:0000256" key="2">
    <source>
        <dbReference type="ARBA" id="ARBA00022553"/>
    </source>
</evidence>
<evidence type="ECO:0000313" key="14">
    <source>
        <dbReference type="Proteomes" id="UP001369815"/>
    </source>
</evidence>
<gene>
    <name evidence="13" type="ORF">Daesc_008451</name>
</gene>
<dbReference type="InterPro" id="IPR020806">
    <property type="entry name" value="PKS_PP-bd"/>
</dbReference>
<keyword evidence="6" id="KW-0511">Multifunctional enzyme</keyword>
<dbReference type="Pfam" id="PF08242">
    <property type="entry name" value="Methyltransf_12"/>
    <property type="match status" value="1"/>
</dbReference>
<dbReference type="FunFam" id="3.40.50.720:FF:000209">
    <property type="entry name" value="Polyketide synthase Pks12"/>
    <property type="match status" value="1"/>
</dbReference>
<dbReference type="InterPro" id="IPR018201">
    <property type="entry name" value="Ketoacyl_synth_AS"/>
</dbReference>
<evidence type="ECO:0000256" key="9">
    <source>
        <dbReference type="SAM" id="MobiDB-lite"/>
    </source>
</evidence>
<dbReference type="PROSITE" id="PS52019">
    <property type="entry name" value="PKS_MFAS_DH"/>
    <property type="match status" value="1"/>
</dbReference>
<dbReference type="PANTHER" id="PTHR43775">
    <property type="entry name" value="FATTY ACID SYNTHASE"/>
    <property type="match status" value="1"/>
</dbReference>
<sequence length="2382" mass="262572">MTLEHMNPTPQQQLNNGAGPKIDKAVNGTKNAICPIAICGMAMRLPGGVRDAESFWDILVNKIDTRGPIPSDRYNAAAFTDTYGKRGAIKTQYGYFLDEDFSKLDTSFFTMSKNELERADPQQRQLLEVAREALENAGEANYRGQLIGCYVGTFGEDWLQMSAKEIQHLGGYILTGHGDLMLANRLSFEYDLKGPSMVVKTGCSASFVALHEACRALQHGDCTGAIVAGANMIMGPTTTAAMTEEGLLSPEGSCKTFDAAADGFARAEAINVVYIKLLEDAIRDGNPIRAIIRNTGSNSDGKSQGLMTPNGAAQESLMRKVYADAGLAPHDTPFVEVILDASPHTVSNGQSRKEGIGSKRAQLVILSANTQESLKTYTERLQEYVNKYPERVGDVAYTLGRRRETLPQRAFMIIDDNGAVVEKSAPAKAPVGEPDIVMVFSGQGAQWPGMGKQLFLADEEFRINIREMDRLLKSLAHPPSWSIEAELFASPEKSRIHRAELAQPLSTAVQIALIRSLRRVGIKPAAVVGHSSGEIAAAYASGAISLEEALVSAYYRGYVTRDQTLIGGMAAVGLGVAEVSKYVTEGVVIACDNSPSSVTLSGDVEALADVLDAIRADKPDVLARKLKVDMAYHSSHMKSLGFKYRELMEQEIKRQGLTRQKASVPFFSSVYERIIENGDELGPDYWIANLTMRVRFNSAVQRVLEQRLGRLFVEIGPHSTLSGPLRQILSNTKTQFQYVPTMIRGTNSAHNLASALGRLYQNGVSINWSAIFPSGKVLIDLPRYAWDHSSGSFWYEARVSKEWRHRQFGHHRLLGLRIHESSPHEPSWRNRLSLEDEPWLADHKIRTDIIFPFSGYIAMAGEAIRQITGIDEGYQVKRATVRSAMVLSDHPIELLTTLRPVKLTDMTDSTWFEFTITSYSGSAWIKHCEGQVRASTSPPSSPSLTPDKGELIRNITESKWYETMNNIGVVYGPEFRGLQSIVSSTTKNLAAAQINFPHHHEDPAFIFHPAGIDNCLQLALVALAKGIGRNFGNLQMPTTIEHLYISRSAATMDAVASSDGYESVAIDCIADGKVALKLRGLEFKSVENDTIQQIEPHAAARLEWLPDFDMVDHATLFNPPRSVPEETRIQEEMTLLCILETADRVRGLEPCSWHFEKFRNWLELETDRARKGTYPLLDYCKEYVALSSTERKPMIEERYQKLLSLPNKSPLTIGVKRMYDNYEDIFTGKTDTLDTLMQDDILTRIYDTVSFGKGDFFKLLSHSRPNLRILEVGAGTGGTTEMILRNIVREGCHPPYSTYTFSDVSAGFFPQAKERFSYAPNMDYKVFDISKSPFEQGFAASTYDVVLACNVVHATPSLRETLLNLQPLLRPGGLLVLTELCAVMRTPNYVFGNFSGWWLGEADGRPYEPYVSVERWDDELKATGFSGVDTAVRDAVEPYHYCAAIVSTKVEENISSNKPPSPVSILCDNPEGELTELLVEEFASSGIPVKVFQLGQSLPLNQDIVSLLDLESYFFQDISPERLILFQQILLNYKSGCIVWLTRPAQVNCKDPRSAQSIGVARSIRAESSVPFYTLEISPTEPLFSTLVQEVLSKIRRTEDSDLLAPDKEYAVYSGVVKIGRYQPFSVGKELQQSTINTGTEETKTLEAKPGSLENVGWVSQARPSDLSDDEVLIETRAVGVNFRDVLFAMGILKLGTGNVSLGLELAGIVRQTGAEVNGLSVGDRVMAMPPDPCGKTLVTTPASLVAKIPDNLTFEDAASMSVCYATVIESLLNIGRLEKGQSVLIHSAAGGVGHAAIQICQMVGAEIFATVGSKEKVEHLVKKFGIPANRIFHSRDNSFVNDLLRETDGCGADLVLNSLSGELLHASWDCVAEFGTLIEIGKRDALEGGKLRMRNFLENRSYACVDMVHLAQKKPQRAGEDLKKCVEFYRVGGIKPIEPISVFDAGDVQDAFRVVQDGNHIGKVVVRMPEDTSTLISTPKHSEVRLNSTASYLLTGGLGGLGKAISTWLVERGARSLVFLSRSAGKTQRDQEFFQELRSMGCDVRAVPGRAESVEDVKSAVSKAPYPIKGCIHLAMVLRDSPIACMKHEDWVAANAPKVTGAWNLHEHLKEHALDFFVLTSSVMTVVEQPGQGNYIASNTFLEAFTQYRRSLSLPATVLNVSPIDGVGFVAENPFARKNMKAQGLYFLHEAELLDFLELAVVQSQPHEKLSSTSNSTLTPWISTGQLVMGLHSEGDLNDPNTRANWRRDRRMGFYHNNNEKETNTKSSSSELIAFLTRVADDVEVLDDPQSVSYLGHEIGKKVFSLMLKSEDDLDISLTLAQIGLDSLMAIELRRWWKQVLGLQISVLEIMASGTLEAMGGVAAKGLKDKFAESGAHEKAG</sequence>
<dbReference type="Pfam" id="PF08240">
    <property type="entry name" value="ADH_N"/>
    <property type="match status" value="1"/>
</dbReference>
<proteinExistence type="predicted"/>
<evidence type="ECO:0000256" key="3">
    <source>
        <dbReference type="ARBA" id="ARBA00022679"/>
    </source>
</evidence>
<dbReference type="Pfam" id="PF13602">
    <property type="entry name" value="ADH_zinc_N_2"/>
    <property type="match status" value="1"/>
</dbReference>
<evidence type="ECO:0000313" key="13">
    <source>
        <dbReference type="EMBL" id="KAK6950125.1"/>
    </source>
</evidence>
<dbReference type="InterPro" id="IPR050091">
    <property type="entry name" value="PKS_NRPS_Biosynth_Enz"/>
</dbReference>
<keyword evidence="14" id="KW-1185">Reference proteome</keyword>
<dbReference type="Pfam" id="PF22621">
    <property type="entry name" value="CurL-like_PKS_C"/>
    <property type="match status" value="1"/>
</dbReference>
<evidence type="ECO:0008006" key="15">
    <source>
        <dbReference type="Google" id="ProtNLM"/>
    </source>
</evidence>
<feature type="region of interest" description="C-terminal hotdog fold" evidence="8">
    <location>
        <begin position="952"/>
        <end position="1092"/>
    </location>
</feature>
<dbReference type="Gene3D" id="3.10.129.110">
    <property type="entry name" value="Polyketide synthase dehydratase"/>
    <property type="match status" value="1"/>
</dbReference>
<evidence type="ECO:0000256" key="8">
    <source>
        <dbReference type="PROSITE-ProRule" id="PRU01363"/>
    </source>
</evidence>
<feature type="region of interest" description="Disordered" evidence="9">
    <location>
        <begin position="1"/>
        <end position="22"/>
    </location>
</feature>
<dbReference type="SMART" id="SM00826">
    <property type="entry name" value="PKS_DH"/>
    <property type="match status" value="1"/>
</dbReference>
<dbReference type="Gene3D" id="3.40.366.10">
    <property type="entry name" value="Malonyl-Coenzyme A Acyl Carrier Protein, domain 2"/>
    <property type="match status" value="1"/>
</dbReference>
<dbReference type="Pfam" id="PF00109">
    <property type="entry name" value="ketoacyl-synt"/>
    <property type="match status" value="1"/>
</dbReference>
<dbReference type="GO" id="GO:0031177">
    <property type="term" value="F:phosphopantetheine binding"/>
    <property type="evidence" value="ECO:0007669"/>
    <property type="project" value="InterPro"/>
</dbReference>
<keyword evidence="4" id="KW-0521">NADP</keyword>
<dbReference type="GO" id="GO:0004312">
    <property type="term" value="F:fatty acid synthase activity"/>
    <property type="evidence" value="ECO:0007669"/>
    <property type="project" value="TreeGrafter"/>
</dbReference>
<dbReference type="PANTHER" id="PTHR43775:SF37">
    <property type="entry name" value="SI:DKEY-61P9.11"/>
    <property type="match status" value="1"/>
</dbReference>
<dbReference type="Gene3D" id="3.40.47.10">
    <property type="match status" value="1"/>
</dbReference>
<dbReference type="GO" id="GO:1901336">
    <property type="term" value="P:lactone biosynthetic process"/>
    <property type="evidence" value="ECO:0007669"/>
    <property type="project" value="UniProtKB-ARBA"/>
</dbReference>
<dbReference type="SUPFAM" id="SSF53335">
    <property type="entry name" value="S-adenosyl-L-methionine-dependent methyltransferases"/>
    <property type="match status" value="1"/>
</dbReference>
<dbReference type="SUPFAM" id="SSF52151">
    <property type="entry name" value="FabD/lysophospholipase-like"/>
    <property type="match status" value="1"/>
</dbReference>
<dbReference type="InterPro" id="IPR042104">
    <property type="entry name" value="PKS_dehydratase_sf"/>
</dbReference>
<accession>A0AAX6MBU6</accession>
<dbReference type="InterPro" id="IPR001227">
    <property type="entry name" value="Ac_transferase_dom_sf"/>
</dbReference>
<dbReference type="InterPro" id="IPR049900">
    <property type="entry name" value="PKS_mFAS_DH"/>
</dbReference>
<dbReference type="InterPro" id="IPR029063">
    <property type="entry name" value="SAM-dependent_MTases_sf"/>
</dbReference>
<dbReference type="CDD" id="cd05274">
    <property type="entry name" value="KR_FAS_SDR_x"/>
    <property type="match status" value="1"/>
</dbReference>
<dbReference type="SUPFAM" id="SSF53901">
    <property type="entry name" value="Thiolase-like"/>
    <property type="match status" value="2"/>
</dbReference>
<dbReference type="InterPro" id="IPR049552">
    <property type="entry name" value="PKS_DH_N"/>
</dbReference>
<dbReference type="Pfam" id="PF02801">
    <property type="entry name" value="Ketoacyl-synt_C"/>
    <property type="match status" value="1"/>
</dbReference>
<dbReference type="InterPro" id="IPR020843">
    <property type="entry name" value="ER"/>
</dbReference>
<dbReference type="Pfam" id="PF00698">
    <property type="entry name" value="Acyl_transf_1"/>
    <property type="match status" value="1"/>
</dbReference>
<evidence type="ECO:0000256" key="6">
    <source>
        <dbReference type="ARBA" id="ARBA00023268"/>
    </source>
</evidence>
<dbReference type="Pfam" id="PF08659">
    <property type="entry name" value="KR"/>
    <property type="match status" value="1"/>
</dbReference>
<dbReference type="SUPFAM" id="SSF50129">
    <property type="entry name" value="GroES-like"/>
    <property type="match status" value="1"/>
</dbReference>
<dbReference type="InterPro" id="IPR016035">
    <property type="entry name" value="Acyl_Trfase/lysoPLipase"/>
</dbReference>
<reference evidence="13 14" key="1">
    <citation type="journal article" date="2024" name="Front Chem Biol">
        <title>Unveiling the potential of Daldinia eschscholtzii MFLUCC 19-0629 through bioactivity and bioinformatics studies for enhanced sustainable agriculture production.</title>
        <authorList>
            <person name="Brooks S."/>
            <person name="Weaver J.A."/>
            <person name="Klomchit A."/>
            <person name="Alharthi S.A."/>
            <person name="Onlamun T."/>
            <person name="Nurani R."/>
            <person name="Vong T.K."/>
            <person name="Alberti F."/>
            <person name="Greco C."/>
        </authorList>
    </citation>
    <scope>NUCLEOTIDE SEQUENCE [LARGE SCALE GENOMIC DNA]</scope>
    <source>
        <strain evidence="13">MFLUCC 19-0629</strain>
    </source>
</reference>
<dbReference type="SUPFAM" id="SSF47336">
    <property type="entry name" value="ACP-like"/>
    <property type="match status" value="1"/>
</dbReference>
<keyword evidence="2" id="KW-0597">Phosphoprotein</keyword>
<dbReference type="InterPro" id="IPR020807">
    <property type="entry name" value="PKS_DH"/>
</dbReference>
<dbReference type="Pfam" id="PF14765">
    <property type="entry name" value="PS-DH"/>
    <property type="match status" value="1"/>
</dbReference>
<dbReference type="PROSITE" id="PS50075">
    <property type="entry name" value="CARRIER"/>
    <property type="match status" value="1"/>
</dbReference>
<feature type="domain" description="PKS/mFAS DH" evidence="12">
    <location>
        <begin position="811"/>
        <end position="1092"/>
    </location>
</feature>
<dbReference type="EMBL" id="JBANMG010000008">
    <property type="protein sequence ID" value="KAK6950125.1"/>
    <property type="molecule type" value="Genomic_DNA"/>
</dbReference>
<organism evidence="13 14">
    <name type="scientific">Daldinia eschscholtzii</name>
    <dbReference type="NCBI Taxonomy" id="292717"/>
    <lineage>
        <taxon>Eukaryota</taxon>
        <taxon>Fungi</taxon>
        <taxon>Dikarya</taxon>
        <taxon>Ascomycota</taxon>
        <taxon>Pezizomycotina</taxon>
        <taxon>Sordariomycetes</taxon>
        <taxon>Xylariomycetidae</taxon>
        <taxon>Xylariales</taxon>
        <taxon>Hypoxylaceae</taxon>
        <taxon>Daldinia</taxon>
    </lineage>
</organism>
<dbReference type="GO" id="GO:0044550">
    <property type="term" value="P:secondary metabolite biosynthetic process"/>
    <property type="evidence" value="ECO:0007669"/>
    <property type="project" value="TreeGrafter"/>
</dbReference>
<dbReference type="InterPro" id="IPR036291">
    <property type="entry name" value="NAD(P)-bd_dom_sf"/>
</dbReference>
<feature type="active site" description="Proton acceptor; for dehydratase activity" evidence="8">
    <location>
        <position position="843"/>
    </location>
</feature>
<dbReference type="Pfam" id="PF21089">
    <property type="entry name" value="PKS_DH_N"/>
    <property type="match status" value="1"/>
</dbReference>
<dbReference type="Gene3D" id="1.10.1200.10">
    <property type="entry name" value="ACP-like"/>
    <property type="match status" value="1"/>
</dbReference>
<evidence type="ECO:0000259" key="10">
    <source>
        <dbReference type="PROSITE" id="PS50075"/>
    </source>
</evidence>
<dbReference type="Gene3D" id="3.40.50.720">
    <property type="entry name" value="NAD(P)-binding Rossmann-like Domain"/>
    <property type="match status" value="2"/>
</dbReference>
<feature type="domain" description="Ketosynthase family 3 (KS3)" evidence="11">
    <location>
        <begin position="33"/>
        <end position="458"/>
    </location>
</feature>
<dbReference type="Gene3D" id="3.40.50.150">
    <property type="entry name" value="Vaccinia Virus protein VP39"/>
    <property type="match status" value="1"/>
</dbReference>
<dbReference type="SMART" id="SM00823">
    <property type="entry name" value="PKS_PP"/>
    <property type="match status" value="1"/>
</dbReference>